<gene>
    <name evidence="2" type="ORF">FPZ11_06185</name>
</gene>
<evidence type="ECO:0000313" key="2">
    <source>
        <dbReference type="EMBL" id="QDZ14406.1"/>
    </source>
</evidence>
<dbReference type="Proteomes" id="UP000320216">
    <property type="component" value="Chromosome"/>
</dbReference>
<keyword evidence="1" id="KW-1133">Transmembrane helix</keyword>
<keyword evidence="3" id="KW-1185">Reference proteome</keyword>
<evidence type="ECO:0000313" key="3">
    <source>
        <dbReference type="Proteomes" id="UP000320216"/>
    </source>
</evidence>
<sequence>MRHPFDRIATIALLVLGLYDVIGAFSGTSSLVAQIDTMYRAFGIAGDYKATELTTTLGYVTAGVFVVLWVAAAALAAWSILRGRIAFWIPLAAGILAVFTSALMATILALHDPAFVSFYTQSGG</sequence>
<feature type="transmembrane region" description="Helical" evidence="1">
    <location>
        <begin position="85"/>
        <end position="110"/>
    </location>
</feature>
<dbReference type="OrthoDB" id="5083906at2"/>
<dbReference type="InterPro" id="IPR046231">
    <property type="entry name" value="DUF6264"/>
</dbReference>
<dbReference type="KEGG" id="huw:FPZ11_06185"/>
<accession>A0A5B8M2F2</accession>
<dbReference type="EMBL" id="CP042305">
    <property type="protein sequence ID" value="QDZ14406.1"/>
    <property type="molecule type" value="Genomic_DNA"/>
</dbReference>
<evidence type="ECO:0000256" key="1">
    <source>
        <dbReference type="SAM" id="Phobius"/>
    </source>
</evidence>
<proteinExistence type="predicted"/>
<protein>
    <submittedName>
        <fullName evidence="2">Uncharacterized protein</fullName>
    </submittedName>
</protein>
<keyword evidence="1" id="KW-0472">Membrane</keyword>
<dbReference type="AlphaFoldDB" id="A0A5B8M2F2"/>
<name>A0A5B8M2F2_9MICO</name>
<reference evidence="2 3" key="1">
    <citation type="submission" date="2019-07" db="EMBL/GenBank/DDBJ databases">
        <title>Full genome sequence of Humibacter sp. WJ7-1.</title>
        <authorList>
            <person name="Im W.-T."/>
        </authorList>
    </citation>
    <scope>NUCLEOTIDE SEQUENCE [LARGE SCALE GENOMIC DNA]</scope>
    <source>
        <strain evidence="2 3">WJ7-1</strain>
    </source>
</reference>
<feature type="transmembrane region" description="Helical" evidence="1">
    <location>
        <begin position="57"/>
        <end position="78"/>
    </location>
</feature>
<keyword evidence="1" id="KW-0812">Transmembrane</keyword>
<dbReference type="Pfam" id="PF19779">
    <property type="entry name" value="DUF6264"/>
    <property type="match status" value="1"/>
</dbReference>
<organism evidence="2 3">
    <name type="scientific">Humibacter ginsenosidimutans</name>
    <dbReference type="NCBI Taxonomy" id="2599293"/>
    <lineage>
        <taxon>Bacteria</taxon>
        <taxon>Bacillati</taxon>
        <taxon>Actinomycetota</taxon>
        <taxon>Actinomycetes</taxon>
        <taxon>Micrococcales</taxon>
        <taxon>Microbacteriaceae</taxon>
        <taxon>Humibacter</taxon>
    </lineage>
</organism>